<accession>I7LUM3</accession>
<keyword evidence="5 13" id="KW-0418">Kinase</keyword>
<feature type="region of interest" description="Disordered" evidence="10">
    <location>
        <begin position="1"/>
        <end position="26"/>
    </location>
</feature>
<dbReference type="OrthoDB" id="40902at2759"/>
<name>I7LUM3_TETTS</name>
<dbReference type="CDD" id="cd00051">
    <property type="entry name" value="EFh"/>
    <property type="match status" value="2"/>
</dbReference>
<reference evidence="14" key="1">
    <citation type="journal article" date="2006" name="PLoS Biol.">
        <title>Macronuclear genome sequence of the ciliate Tetrahymena thermophila, a model eukaryote.</title>
        <authorList>
            <person name="Eisen J.A."/>
            <person name="Coyne R.S."/>
            <person name="Wu M."/>
            <person name="Wu D."/>
            <person name="Thiagarajan M."/>
            <person name="Wortman J.R."/>
            <person name="Badger J.H."/>
            <person name="Ren Q."/>
            <person name="Amedeo P."/>
            <person name="Jones K.M."/>
            <person name="Tallon L.J."/>
            <person name="Delcher A.L."/>
            <person name="Salzberg S.L."/>
            <person name="Silva J.C."/>
            <person name="Haas B.J."/>
            <person name="Majoros W.H."/>
            <person name="Farzad M."/>
            <person name="Carlton J.M."/>
            <person name="Smith R.K. Jr."/>
            <person name="Garg J."/>
            <person name="Pearlman R.E."/>
            <person name="Karrer K.M."/>
            <person name="Sun L."/>
            <person name="Manning G."/>
            <person name="Elde N.C."/>
            <person name="Turkewitz A.P."/>
            <person name="Asai D.J."/>
            <person name="Wilkes D.E."/>
            <person name="Wang Y."/>
            <person name="Cai H."/>
            <person name="Collins K."/>
            <person name="Stewart B.A."/>
            <person name="Lee S.R."/>
            <person name="Wilamowska K."/>
            <person name="Weinberg Z."/>
            <person name="Ruzzo W.L."/>
            <person name="Wloga D."/>
            <person name="Gaertig J."/>
            <person name="Frankel J."/>
            <person name="Tsao C.-C."/>
            <person name="Gorovsky M.A."/>
            <person name="Keeling P.J."/>
            <person name="Waller R.F."/>
            <person name="Patron N.J."/>
            <person name="Cherry J.M."/>
            <person name="Stover N.A."/>
            <person name="Krieger C.J."/>
            <person name="del Toro C."/>
            <person name="Ryder H.F."/>
            <person name="Williamson S.C."/>
            <person name="Barbeau R.A."/>
            <person name="Hamilton E.P."/>
            <person name="Orias E."/>
        </authorList>
    </citation>
    <scope>NUCLEOTIDE SEQUENCE [LARGE SCALE GENOMIC DNA]</scope>
    <source>
        <strain evidence="14">SB210</strain>
    </source>
</reference>
<evidence type="ECO:0000313" key="13">
    <source>
        <dbReference type="EMBL" id="EAR94959.1"/>
    </source>
</evidence>
<dbReference type="InterPro" id="IPR008271">
    <property type="entry name" value="Ser/Thr_kinase_AS"/>
</dbReference>
<organism evidence="13 14">
    <name type="scientific">Tetrahymena thermophila (strain SB210)</name>
    <dbReference type="NCBI Taxonomy" id="312017"/>
    <lineage>
        <taxon>Eukaryota</taxon>
        <taxon>Sar</taxon>
        <taxon>Alveolata</taxon>
        <taxon>Ciliophora</taxon>
        <taxon>Intramacronucleata</taxon>
        <taxon>Oligohymenophorea</taxon>
        <taxon>Hymenostomatida</taxon>
        <taxon>Tetrahymenina</taxon>
        <taxon>Tetrahymenidae</taxon>
        <taxon>Tetrahymena</taxon>
    </lineage>
</organism>
<keyword evidence="4 9" id="KW-0547">Nucleotide-binding</keyword>
<dbReference type="eggNOG" id="KOG0032">
    <property type="taxonomic scope" value="Eukaryota"/>
</dbReference>
<dbReference type="PROSITE" id="PS50011">
    <property type="entry name" value="PROTEIN_KINASE_DOM"/>
    <property type="match status" value="1"/>
</dbReference>
<dbReference type="InterPro" id="IPR050205">
    <property type="entry name" value="CDPK_Ser/Thr_kinases"/>
</dbReference>
<evidence type="ECO:0000313" key="14">
    <source>
        <dbReference type="Proteomes" id="UP000009168"/>
    </source>
</evidence>
<dbReference type="SMART" id="SM00220">
    <property type="entry name" value="S_TKc"/>
    <property type="match status" value="1"/>
</dbReference>
<keyword evidence="2" id="KW-0723">Serine/threonine-protein kinase</keyword>
<dbReference type="Proteomes" id="UP000009168">
    <property type="component" value="Unassembled WGS sequence"/>
</dbReference>
<feature type="domain" description="Protein kinase" evidence="11">
    <location>
        <begin position="49"/>
        <end position="392"/>
    </location>
</feature>
<dbReference type="InterPro" id="IPR011992">
    <property type="entry name" value="EF-hand-dom_pair"/>
</dbReference>
<dbReference type="SUPFAM" id="SSF47473">
    <property type="entry name" value="EF-hand"/>
    <property type="match status" value="1"/>
</dbReference>
<dbReference type="GeneID" id="7844226"/>
<dbReference type="PROSITE" id="PS00108">
    <property type="entry name" value="PROTEIN_KINASE_ST"/>
    <property type="match status" value="1"/>
</dbReference>
<feature type="compositionally biased region" description="Polar residues" evidence="10">
    <location>
        <begin position="12"/>
        <end position="26"/>
    </location>
</feature>
<comment type="similarity">
    <text evidence="8">Belongs to the protein kinase superfamily. Ser/Thr protein kinase family. CDPK subfamily.</text>
</comment>
<keyword evidence="6" id="KW-0106">Calcium</keyword>
<evidence type="ECO:0000256" key="9">
    <source>
        <dbReference type="PROSITE-ProRule" id="PRU10141"/>
    </source>
</evidence>
<dbReference type="PROSITE" id="PS50222">
    <property type="entry name" value="EF_HAND_2"/>
    <property type="match status" value="4"/>
</dbReference>
<dbReference type="Gene3D" id="1.10.510.10">
    <property type="entry name" value="Transferase(Phosphotransferase) domain 1"/>
    <property type="match status" value="2"/>
</dbReference>
<dbReference type="Pfam" id="PF13499">
    <property type="entry name" value="EF-hand_7"/>
    <property type="match status" value="2"/>
</dbReference>
<evidence type="ECO:0000256" key="5">
    <source>
        <dbReference type="ARBA" id="ARBA00022777"/>
    </source>
</evidence>
<evidence type="ECO:0000256" key="7">
    <source>
        <dbReference type="ARBA" id="ARBA00022840"/>
    </source>
</evidence>
<dbReference type="GO" id="GO:0005524">
    <property type="term" value="F:ATP binding"/>
    <property type="evidence" value="ECO:0007669"/>
    <property type="project" value="UniProtKB-UniRule"/>
</dbReference>
<evidence type="ECO:0000256" key="1">
    <source>
        <dbReference type="ARBA" id="ARBA00001946"/>
    </source>
</evidence>
<feature type="domain" description="EF-hand" evidence="12">
    <location>
        <begin position="478"/>
        <end position="513"/>
    </location>
</feature>
<dbReference type="GO" id="GO:0004674">
    <property type="term" value="F:protein serine/threonine kinase activity"/>
    <property type="evidence" value="ECO:0007669"/>
    <property type="project" value="UniProtKB-KW"/>
</dbReference>
<dbReference type="AlphaFoldDB" id="I7LUM3"/>
<feature type="domain" description="EF-hand" evidence="12">
    <location>
        <begin position="554"/>
        <end position="589"/>
    </location>
</feature>
<dbReference type="SUPFAM" id="SSF56112">
    <property type="entry name" value="Protein kinase-like (PK-like)"/>
    <property type="match status" value="1"/>
</dbReference>
<dbReference type="Gene3D" id="1.10.238.10">
    <property type="entry name" value="EF-hand"/>
    <property type="match status" value="2"/>
</dbReference>
<dbReference type="InterPro" id="IPR017441">
    <property type="entry name" value="Protein_kinase_ATP_BS"/>
</dbReference>
<sequence length="595" mass="69901">MDQSSEIKDIDFSQQPSITHQKSKQNSIKIQPKDFIFKNQKHFLEVYEIDKNGQLGQGGHASIYKLNEMSHDNGKNSSRKCAKKFEKKNLFFKNSEIQSLKSLDHPNIVKLYEYFEERDAFYIIMEEVQGRDLFDEMAERKRPFGENDTCQIIQQVLQALSYTHQKGIIHRDIKLENIMVSQNHIQTANTYVQATNSIDQQEKCQGTEQSQNIERSLEENQNQFNTNSILNNKEDSKGQSQDTKYHTTEDQQIKLNSQNQLSQDDSQIEWRVKLIDWSFGTNRSQSKTKFLSSLCGSLMFQAPEYFDKKYTEKIDIWALGVVMYTMLANRYPFGQNCKSKLQIQTQIQKEQVVFGKEWDTISDEAKDLINKMLEKNPEKRPSAQELLNHVWFKIHKTNKTIIQDTQQLKNNLRNLKQFKCQNEFQKAILTFISVNLVSSQDKIELENLFKRLDTNQDGRLSKEEIMNGFNQIWHNDYMTEEQINLIFDQVDSDKSDSIDYSEFITATLERKTFNEKEYLQKAFNLFDQDGDGHITKDEILKIIGNADDYEQTSEIEQQIQQIIQQIDINQDGKIQFEEFCSIIQQFTNQEIQMSQ</sequence>
<dbReference type="InParanoid" id="I7LUM3"/>
<evidence type="ECO:0000256" key="3">
    <source>
        <dbReference type="ARBA" id="ARBA00022679"/>
    </source>
</evidence>
<dbReference type="PROSITE" id="PS00018">
    <property type="entry name" value="EF_HAND_1"/>
    <property type="match status" value="4"/>
</dbReference>
<dbReference type="InterPro" id="IPR018247">
    <property type="entry name" value="EF_Hand_1_Ca_BS"/>
</dbReference>
<feature type="region of interest" description="Disordered" evidence="10">
    <location>
        <begin position="226"/>
        <end position="260"/>
    </location>
</feature>
<gene>
    <name evidence="13" type="ORF">TTHERM_00509000</name>
</gene>
<dbReference type="GO" id="GO:0005509">
    <property type="term" value="F:calcium ion binding"/>
    <property type="evidence" value="ECO:0007669"/>
    <property type="project" value="InterPro"/>
</dbReference>
<dbReference type="eggNOG" id="KOG0611">
    <property type="taxonomic scope" value="Eukaryota"/>
</dbReference>
<evidence type="ECO:0000259" key="12">
    <source>
        <dbReference type="PROSITE" id="PS50222"/>
    </source>
</evidence>
<dbReference type="STRING" id="312017.I7LUM3"/>
<dbReference type="EMBL" id="GG662708">
    <property type="protein sequence ID" value="EAR94959.1"/>
    <property type="molecule type" value="Genomic_DNA"/>
</dbReference>
<evidence type="ECO:0000256" key="2">
    <source>
        <dbReference type="ARBA" id="ARBA00022527"/>
    </source>
</evidence>
<comment type="cofactor">
    <cofactor evidence="1">
        <name>Mg(2+)</name>
        <dbReference type="ChEBI" id="CHEBI:18420"/>
    </cofactor>
</comment>
<evidence type="ECO:0000256" key="6">
    <source>
        <dbReference type="ARBA" id="ARBA00022837"/>
    </source>
</evidence>
<dbReference type="Pfam" id="PF00069">
    <property type="entry name" value="Pkinase"/>
    <property type="match status" value="2"/>
</dbReference>
<evidence type="ECO:0000259" key="11">
    <source>
        <dbReference type="PROSITE" id="PS50011"/>
    </source>
</evidence>
<feature type="domain" description="EF-hand" evidence="12">
    <location>
        <begin position="440"/>
        <end position="475"/>
    </location>
</feature>
<keyword evidence="14" id="KW-1185">Reference proteome</keyword>
<dbReference type="RefSeq" id="XP_001015204.1">
    <property type="nucleotide sequence ID" value="XM_001015204.2"/>
</dbReference>
<evidence type="ECO:0000256" key="8">
    <source>
        <dbReference type="ARBA" id="ARBA00024334"/>
    </source>
</evidence>
<evidence type="ECO:0000256" key="10">
    <source>
        <dbReference type="SAM" id="MobiDB-lite"/>
    </source>
</evidence>
<evidence type="ECO:0000256" key="4">
    <source>
        <dbReference type="ARBA" id="ARBA00022741"/>
    </source>
</evidence>
<feature type="compositionally biased region" description="Basic and acidic residues" evidence="10">
    <location>
        <begin position="232"/>
        <end position="252"/>
    </location>
</feature>
<keyword evidence="3" id="KW-0808">Transferase</keyword>
<dbReference type="KEGG" id="tet:TTHERM_00509000"/>
<dbReference type="InterPro" id="IPR000719">
    <property type="entry name" value="Prot_kinase_dom"/>
</dbReference>
<proteinExistence type="inferred from homology"/>
<feature type="compositionally biased region" description="Basic and acidic residues" evidence="10">
    <location>
        <begin position="1"/>
        <end position="11"/>
    </location>
</feature>
<dbReference type="PANTHER" id="PTHR24349">
    <property type="entry name" value="SERINE/THREONINE-PROTEIN KINASE"/>
    <property type="match status" value="1"/>
</dbReference>
<dbReference type="HOGENOM" id="CLU_000288_37_4_1"/>
<feature type="binding site" evidence="9">
    <location>
        <position position="84"/>
    </location>
    <ligand>
        <name>ATP</name>
        <dbReference type="ChEBI" id="CHEBI:30616"/>
    </ligand>
</feature>
<dbReference type="SMART" id="SM00054">
    <property type="entry name" value="EFh"/>
    <property type="match status" value="4"/>
</dbReference>
<dbReference type="PROSITE" id="PS00107">
    <property type="entry name" value="PROTEIN_KINASE_ATP"/>
    <property type="match status" value="1"/>
</dbReference>
<keyword evidence="7 9" id="KW-0067">ATP-binding</keyword>
<feature type="domain" description="EF-hand" evidence="12">
    <location>
        <begin position="514"/>
        <end position="549"/>
    </location>
</feature>
<dbReference type="FunFam" id="1.10.238.10:FF:000585">
    <property type="entry name" value="Calcium-dependent protein kinase-a"/>
    <property type="match status" value="1"/>
</dbReference>
<protein>
    <submittedName>
        <fullName evidence="13">Kinase domain protein</fullName>
    </submittedName>
</protein>
<dbReference type="InterPro" id="IPR011009">
    <property type="entry name" value="Kinase-like_dom_sf"/>
</dbReference>
<dbReference type="InterPro" id="IPR002048">
    <property type="entry name" value="EF_hand_dom"/>
</dbReference>